<dbReference type="OrthoDB" id="5287622at2"/>
<name>A0A150WQ67_BDEBC</name>
<evidence type="ECO:0000256" key="1">
    <source>
        <dbReference type="ARBA" id="ARBA00022741"/>
    </source>
</evidence>
<dbReference type="RefSeq" id="WP_061834134.1">
    <property type="nucleotide sequence ID" value="NZ_LUKE01000001.1"/>
</dbReference>
<dbReference type="SMART" id="SM00382">
    <property type="entry name" value="AAA"/>
    <property type="match status" value="1"/>
</dbReference>
<dbReference type="PANTHER" id="PTHR32071:SF113">
    <property type="entry name" value="ALGINATE BIOSYNTHESIS TRANSCRIPTIONAL REGULATORY PROTEIN ALGB"/>
    <property type="match status" value="1"/>
</dbReference>
<keyword evidence="8" id="KW-1185">Reference proteome</keyword>
<keyword evidence="5" id="KW-0804">Transcription</keyword>
<dbReference type="FunFam" id="3.40.50.300:FF:000006">
    <property type="entry name" value="DNA-binding transcriptional regulator NtrC"/>
    <property type="match status" value="1"/>
</dbReference>
<gene>
    <name evidence="7" type="ORF">AZI86_05865</name>
</gene>
<evidence type="ECO:0000256" key="5">
    <source>
        <dbReference type="ARBA" id="ARBA00023163"/>
    </source>
</evidence>
<reference evidence="7 8" key="1">
    <citation type="submission" date="2016-03" db="EMBL/GenBank/DDBJ databases">
        <authorList>
            <person name="Ploux O."/>
        </authorList>
    </citation>
    <scope>NUCLEOTIDE SEQUENCE [LARGE SCALE GENOMIC DNA]</scope>
    <source>
        <strain evidence="7 8">R0</strain>
    </source>
</reference>
<dbReference type="InterPro" id="IPR058031">
    <property type="entry name" value="AAA_lid_NorR"/>
</dbReference>
<dbReference type="InterPro" id="IPR025943">
    <property type="entry name" value="Sigma_54_int_dom_ATP-bd_2"/>
</dbReference>
<dbReference type="AlphaFoldDB" id="A0A150WQ67"/>
<dbReference type="GO" id="GO:0005524">
    <property type="term" value="F:ATP binding"/>
    <property type="evidence" value="ECO:0007669"/>
    <property type="project" value="UniProtKB-KW"/>
</dbReference>
<dbReference type="PROSITE" id="PS50045">
    <property type="entry name" value="SIGMA54_INTERACT_4"/>
    <property type="match status" value="1"/>
</dbReference>
<feature type="domain" description="Sigma-54 factor interaction" evidence="6">
    <location>
        <begin position="201"/>
        <end position="430"/>
    </location>
</feature>
<dbReference type="InterPro" id="IPR009057">
    <property type="entry name" value="Homeodomain-like_sf"/>
</dbReference>
<dbReference type="Pfam" id="PF25601">
    <property type="entry name" value="AAA_lid_14"/>
    <property type="match status" value="1"/>
</dbReference>
<dbReference type="CDD" id="cd00009">
    <property type="entry name" value="AAA"/>
    <property type="match status" value="1"/>
</dbReference>
<dbReference type="SUPFAM" id="SSF52540">
    <property type="entry name" value="P-loop containing nucleoside triphosphate hydrolases"/>
    <property type="match status" value="1"/>
</dbReference>
<dbReference type="Pfam" id="PF02954">
    <property type="entry name" value="HTH_8"/>
    <property type="match status" value="1"/>
</dbReference>
<dbReference type="InterPro" id="IPR003593">
    <property type="entry name" value="AAA+_ATPase"/>
</dbReference>
<evidence type="ECO:0000259" key="6">
    <source>
        <dbReference type="PROSITE" id="PS50045"/>
    </source>
</evidence>
<dbReference type="SUPFAM" id="SSF46689">
    <property type="entry name" value="Homeodomain-like"/>
    <property type="match status" value="1"/>
</dbReference>
<dbReference type="Gene3D" id="3.40.50.300">
    <property type="entry name" value="P-loop containing nucleotide triphosphate hydrolases"/>
    <property type="match status" value="1"/>
</dbReference>
<evidence type="ECO:0000313" key="8">
    <source>
        <dbReference type="Proteomes" id="UP000075320"/>
    </source>
</evidence>
<sequence>MINWDEFEHIHVINKLKQILGAWWNIDVVFTDERGVLRGYDSEKVVFNNPAVTALVKKEAGQQSIAELVTKSLDDLRTSQNRFSLRKWDIVGFDVGVFPIMIDNDCVGTVVAMGFFREANFTARMSEIRERLAAFGLSGEVIEKSLGKLKFLDDQERTHFCEICELVAQEIVTLHLEITSREDRIKELNKELGNRFRYDNMIGKSKPMQSLYALLDKIKGADSTVLVQGENGTGKELIAKSIHYNSHRKDKPFIIQNCSAFNDNLLESELFGHVKGSFTGALKDKKGLFEMADKGTFFLDEIGDTSPQMQVKLLRVLQEGTFMPVGATESRKVDVRIVAATNRNLKEMVEQGTFREDLYYRLNVINIRVPPLRERKEDIPFLVDFFLNKIHDQQGGPKRQITKRALEKLYDYPWPGNVRELQNEIERLCVLSGDETKLMAELLSPKVLEAGEKNKVQGSRLQGKLKDALEDLEREMIREGLRRTGWNKSKLAKELGISRAGLIMKVEKYGLDKRKLAR</sequence>
<proteinExistence type="predicted"/>
<dbReference type="PANTHER" id="PTHR32071">
    <property type="entry name" value="TRANSCRIPTIONAL REGULATORY PROTEIN"/>
    <property type="match status" value="1"/>
</dbReference>
<evidence type="ECO:0000313" key="7">
    <source>
        <dbReference type="EMBL" id="KYG66570.1"/>
    </source>
</evidence>
<evidence type="ECO:0000256" key="2">
    <source>
        <dbReference type="ARBA" id="ARBA00022840"/>
    </source>
</evidence>
<dbReference type="Gene3D" id="1.10.10.60">
    <property type="entry name" value="Homeodomain-like"/>
    <property type="match status" value="1"/>
</dbReference>
<dbReference type="Gene3D" id="1.10.8.60">
    <property type="match status" value="1"/>
</dbReference>
<keyword evidence="4" id="KW-0238">DNA-binding</keyword>
<dbReference type="PRINTS" id="PR01590">
    <property type="entry name" value="HTHFIS"/>
</dbReference>
<dbReference type="PROSITE" id="PS00676">
    <property type="entry name" value="SIGMA54_INTERACT_2"/>
    <property type="match status" value="1"/>
</dbReference>
<dbReference type="InterPro" id="IPR027417">
    <property type="entry name" value="P-loop_NTPase"/>
</dbReference>
<comment type="caution">
    <text evidence="7">The sequence shown here is derived from an EMBL/GenBank/DDBJ whole genome shotgun (WGS) entry which is preliminary data.</text>
</comment>
<evidence type="ECO:0000256" key="4">
    <source>
        <dbReference type="ARBA" id="ARBA00023125"/>
    </source>
</evidence>
<dbReference type="GO" id="GO:0006355">
    <property type="term" value="P:regulation of DNA-templated transcription"/>
    <property type="evidence" value="ECO:0007669"/>
    <property type="project" value="InterPro"/>
</dbReference>
<dbReference type="EMBL" id="LUKE01000001">
    <property type="protein sequence ID" value="KYG66570.1"/>
    <property type="molecule type" value="Genomic_DNA"/>
</dbReference>
<organism evidence="7 8">
    <name type="scientific">Bdellovibrio bacteriovorus</name>
    <dbReference type="NCBI Taxonomy" id="959"/>
    <lineage>
        <taxon>Bacteria</taxon>
        <taxon>Pseudomonadati</taxon>
        <taxon>Bdellovibrionota</taxon>
        <taxon>Bdellovibrionia</taxon>
        <taxon>Bdellovibrionales</taxon>
        <taxon>Pseudobdellovibrionaceae</taxon>
        <taxon>Bdellovibrio</taxon>
    </lineage>
</organism>
<dbReference type="PROSITE" id="PS00688">
    <property type="entry name" value="SIGMA54_INTERACT_3"/>
    <property type="match status" value="1"/>
</dbReference>
<dbReference type="Proteomes" id="UP000075320">
    <property type="component" value="Unassembled WGS sequence"/>
</dbReference>
<keyword evidence="3" id="KW-0805">Transcription regulation</keyword>
<keyword evidence="1" id="KW-0547">Nucleotide-binding</keyword>
<dbReference type="InterPro" id="IPR025944">
    <property type="entry name" value="Sigma_54_int_dom_CS"/>
</dbReference>
<accession>A0A150WQ67</accession>
<keyword evidence="2" id="KW-0067">ATP-binding</keyword>
<dbReference type="GO" id="GO:0043565">
    <property type="term" value="F:sequence-specific DNA binding"/>
    <property type="evidence" value="ECO:0007669"/>
    <property type="project" value="InterPro"/>
</dbReference>
<protein>
    <submittedName>
        <fullName evidence="7">Nitrogen fixation protein NifA</fullName>
    </submittedName>
</protein>
<evidence type="ECO:0000256" key="3">
    <source>
        <dbReference type="ARBA" id="ARBA00023015"/>
    </source>
</evidence>
<dbReference type="Pfam" id="PF00158">
    <property type="entry name" value="Sigma54_activat"/>
    <property type="match status" value="1"/>
</dbReference>
<dbReference type="InterPro" id="IPR002078">
    <property type="entry name" value="Sigma_54_int"/>
</dbReference>
<dbReference type="InterPro" id="IPR002197">
    <property type="entry name" value="HTH_Fis"/>
</dbReference>